<dbReference type="PROSITE" id="PS00107">
    <property type="entry name" value="PROTEIN_KINASE_ATP"/>
    <property type="match status" value="1"/>
</dbReference>
<sequence length="513" mass="53492">MGETWFGHYRLDRLLGSGGTGQVWLAHDTATDRDVALKVLSVMWATDPTYRQRFTREARLAAQVRGPHLVPIHAFGELDGRLYLDMEFIEGTDVGAVLQQEGPMSPARAVRICVQVASALDAAHRAGLVHRDVKPSNIMLGPGGLVHLIDFGTAHRIDQPAITTSSHVVGTLAYMAPERFQGSGDARSDQYALACVLYECLTARRPFGDTDPTQSLVAHLMTDPPKAADLNHKVPAELDAVIARGMAKDPAQRWSSAGELASAAYAAVTGWDATTVETAAATVRATSVLPQPIRSGEPRPIERPGSAADPGRAGSGAPGPETARPQAHASTPQDVEIGGRLVGPRAPAVSAQSTGAASAQGSSHETRSRVAVAALFALFAAVGVALWLGRPGGSETDSAAPISVPTTTSAVPSPTPTSAPTSPPRAEPAQTPAPAAAAPPIATIPVAWQPCDPAVDANAHARDGTPLRCVPTVGRLANWIPTPPVSDKPKQDNDKSGHGNGHDKPDKPAKPNK</sequence>
<feature type="binding site" evidence="7">
    <location>
        <position position="38"/>
    </location>
    <ligand>
        <name>ATP</name>
        <dbReference type="ChEBI" id="CHEBI:30616"/>
    </ligand>
</feature>
<accession>A0ABX8RUS2</accession>
<dbReference type="PANTHER" id="PTHR43289:SF6">
    <property type="entry name" value="SERINE_THREONINE-PROTEIN KINASE NEKL-3"/>
    <property type="match status" value="1"/>
</dbReference>
<evidence type="ECO:0000256" key="8">
    <source>
        <dbReference type="SAM" id="MobiDB-lite"/>
    </source>
</evidence>
<dbReference type="PROSITE" id="PS00108">
    <property type="entry name" value="PROTEIN_KINASE_ST"/>
    <property type="match status" value="1"/>
</dbReference>
<feature type="region of interest" description="Disordered" evidence="8">
    <location>
        <begin position="288"/>
        <end position="340"/>
    </location>
</feature>
<evidence type="ECO:0000256" key="2">
    <source>
        <dbReference type="ARBA" id="ARBA00022527"/>
    </source>
</evidence>
<dbReference type="CDD" id="cd14014">
    <property type="entry name" value="STKc_PknB_like"/>
    <property type="match status" value="1"/>
</dbReference>
<feature type="domain" description="Protein kinase" evidence="9">
    <location>
        <begin position="9"/>
        <end position="268"/>
    </location>
</feature>
<feature type="compositionally biased region" description="Pro residues" evidence="8">
    <location>
        <begin position="413"/>
        <end position="426"/>
    </location>
</feature>
<feature type="region of interest" description="Disordered" evidence="8">
    <location>
        <begin position="476"/>
        <end position="513"/>
    </location>
</feature>
<feature type="compositionally biased region" description="Low complexity" evidence="8">
    <location>
        <begin position="427"/>
        <end position="437"/>
    </location>
</feature>
<evidence type="ECO:0000256" key="7">
    <source>
        <dbReference type="PROSITE-ProRule" id="PRU10141"/>
    </source>
</evidence>
<dbReference type="PROSITE" id="PS50011">
    <property type="entry name" value="PROTEIN_KINASE_DOM"/>
    <property type="match status" value="1"/>
</dbReference>
<feature type="region of interest" description="Disordered" evidence="8">
    <location>
        <begin position="394"/>
        <end position="437"/>
    </location>
</feature>
<evidence type="ECO:0000256" key="5">
    <source>
        <dbReference type="ARBA" id="ARBA00022777"/>
    </source>
</evidence>
<dbReference type="EMBL" id="CP078145">
    <property type="protein sequence ID" value="QXN92742.1"/>
    <property type="molecule type" value="Genomic_DNA"/>
</dbReference>
<dbReference type="GO" id="GO:0016301">
    <property type="term" value="F:kinase activity"/>
    <property type="evidence" value="ECO:0007669"/>
    <property type="project" value="UniProtKB-KW"/>
</dbReference>
<dbReference type="InterPro" id="IPR000719">
    <property type="entry name" value="Prot_kinase_dom"/>
</dbReference>
<keyword evidence="2" id="KW-0723">Serine/threonine-protein kinase</keyword>
<organism evidence="10 11">
    <name type="scientific">Nocardia iowensis</name>
    <dbReference type="NCBI Taxonomy" id="204891"/>
    <lineage>
        <taxon>Bacteria</taxon>
        <taxon>Bacillati</taxon>
        <taxon>Actinomycetota</taxon>
        <taxon>Actinomycetes</taxon>
        <taxon>Mycobacteriales</taxon>
        <taxon>Nocardiaceae</taxon>
        <taxon>Nocardia</taxon>
    </lineage>
</organism>
<dbReference type="RefSeq" id="WP_218474242.1">
    <property type="nucleotide sequence ID" value="NZ_BAABJN010000005.1"/>
</dbReference>
<dbReference type="InterPro" id="IPR008271">
    <property type="entry name" value="Ser/Thr_kinase_AS"/>
</dbReference>
<gene>
    <name evidence="10" type="ORF">KV110_06335</name>
</gene>
<feature type="compositionally biased region" description="Basic and acidic residues" evidence="8">
    <location>
        <begin position="487"/>
        <end position="513"/>
    </location>
</feature>
<evidence type="ECO:0000256" key="6">
    <source>
        <dbReference type="ARBA" id="ARBA00022840"/>
    </source>
</evidence>
<evidence type="ECO:0000256" key="4">
    <source>
        <dbReference type="ARBA" id="ARBA00022741"/>
    </source>
</evidence>
<name>A0ABX8RUS2_NOCIO</name>
<dbReference type="Proteomes" id="UP000694257">
    <property type="component" value="Chromosome"/>
</dbReference>
<dbReference type="PANTHER" id="PTHR43289">
    <property type="entry name" value="MITOGEN-ACTIVATED PROTEIN KINASE KINASE KINASE 20-RELATED"/>
    <property type="match status" value="1"/>
</dbReference>
<dbReference type="InterPro" id="IPR017441">
    <property type="entry name" value="Protein_kinase_ATP_BS"/>
</dbReference>
<keyword evidence="3" id="KW-0808">Transferase</keyword>
<dbReference type="Pfam" id="PF00069">
    <property type="entry name" value="Pkinase"/>
    <property type="match status" value="1"/>
</dbReference>
<keyword evidence="11" id="KW-1185">Reference proteome</keyword>
<reference evidence="10 11" key="1">
    <citation type="submission" date="2021-07" db="EMBL/GenBank/DDBJ databases">
        <title>Whole Genome Sequence of Nocardia Iowensis.</title>
        <authorList>
            <person name="Lamm A."/>
            <person name="Collins-Fairclough A.M."/>
            <person name="Bunk B."/>
            <person name="Sproer C."/>
        </authorList>
    </citation>
    <scope>NUCLEOTIDE SEQUENCE [LARGE SCALE GENOMIC DNA]</scope>
    <source>
        <strain evidence="10 11">NRRL 5646</strain>
    </source>
</reference>
<evidence type="ECO:0000256" key="3">
    <source>
        <dbReference type="ARBA" id="ARBA00022679"/>
    </source>
</evidence>
<evidence type="ECO:0000313" key="11">
    <source>
        <dbReference type="Proteomes" id="UP000694257"/>
    </source>
</evidence>
<evidence type="ECO:0000259" key="9">
    <source>
        <dbReference type="PROSITE" id="PS50011"/>
    </source>
</evidence>
<keyword evidence="6 7" id="KW-0067">ATP-binding</keyword>
<dbReference type="SMART" id="SM00220">
    <property type="entry name" value="S_TKc"/>
    <property type="match status" value="1"/>
</dbReference>
<evidence type="ECO:0000313" key="10">
    <source>
        <dbReference type="EMBL" id="QXN92742.1"/>
    </source>
</evidence>
<feature type="compositionally biased region" description="Low complexity" evidence="8">
    <location>
        <begin position="403"/>
        <end position="412"/>
    </location>
</feature>
<proteinExistence type="predicted"/>
<keyword evidence="5 10" id="KW-0418">Kinase</keyword>
<evidence type="ECO:0000256" key="1">
    <source>
        <dbReference type="ARBA" id="ARBA00012513"/>
    </source>
</evidence>
<dbReference type="EC" id="2.7.11.1" evidence="1"/>
<protein>
    <recommendedName>
        <fullName evidence="1">non-specific serine/threonine protein kinase</fullName>
        <ecNumber evidence="1">2.7.11.1</ecNumber>
    </recommendedName>
</protein>
<keyword evidence="4 7" id="KW-0547">Nucleotide-binding</keyword>